<proteinExistence type="predicted"/>
<evidence type="ECO:0000256" key="2">
    <source>
        <dbReference type="ARBA" id="ARBA00022737"/>
    </source>
</evidence>
<dbReference type="SUPFAM" id="SSF54695">
    <property type="entry name" value="POZ domain"/>
    <property type="match status" value="1"/>
</dbReference>
<dbReference type="InterPro" id="IPR011705">
    <property type="entry name" value="BACK"/>
</dbReference>
<gene>
    <name evidence="4" type="ORF">SPHA_39472</name>
</gene>
<sequence length="348" mass="39932">MSFFSTQHSDALRANVESFRVNGNYTDVTILIEDKKFSCHRAILAAGSYYFKSMFSSGMEETHKSSFTIKQIDPLVFGHVLHFIYTGSITITSGIVFELFSQSHMFQISTLVELCVQFFKEKINDSNCLCALSLADAHAHTDLYEFTKQYACEHFTSLVNDEDFIRLSGECVVDLLKDRRLNCTAESQVFEAAVRWLENDIEHRKSYRYQMMTCIKFPLIRQSYLLDVVIKSPHVACEKGQEMIEEALSFHTVPSRRNLLHAYQITPRYSFPYTEAAVLLGGRVADGLSSDVEYYRPDTREFVSLKPLPFKKRNEYAACVIELVRLTLSPSLYPQQSIFLATAFPSFF</sequence>
<keyword evidence="5" id="KW-1185">Reference proteome</keyword>
<dbReference type="EMBL" id="CAHIKZ030001835">
    <property type="protein sequence ID" value="CAE1275449.1"/>
    <property type="molecule type" value="Genomic_DNA"/>
</dbReference>
<dbReference type="Pfam" id="PF07707">
    <property type="entry name" value="BACK"/>
    <property type="match status" value="1"/>
</dbReference>
<dbReference type="AlphaFoldDB" id="A0A812CPT7"/>
<protein>
    <submittedName>
        <fullName evidence="4">KLHL24_35</fullName>
    </submittedName>
</protein>
<name>A0A812CPT7_ACAPH</name>
<dbReference type="Pfam" id="PF00651">
    <property type="entry name" value="BTB"/>
    <property type="match status" value="1"/>
</dbReference>
<organism evidence="4 5">
    <name type="scientific">Acanthosepion pharaonis</name>
    <name type="common">Pharaoh cuttlefish</name>
    <name type="synonym">Sepia pharaonis</name>
    <dbReference type="NCBI Taxonomy" id="158019"/>
    <lineage>
        <taxon>Eukaryota</taxon>
        <taxon>Metazoa</taxon>
        <taxon>Spiralia</taxon>
        <taxon>Lophotrochozoa</taxon>
        <taxon>Mollusca</taxon>
        <taxon>Cephalopoda</taxon>
        <taxon>Coleoidea</taxon>
        <taxon>Decapodiformes</taxon>
        <taxon>Sepiida</taxon>
        <taxon>Sepiina</taxon>
        <taxon>Sepiidae</taxon>
        <taxon>Acanthosepion</taxon>
    </lineage>
</organism>
<evidence type="ECO:0000259" key="3">
    <source>
        <dbReference type="PROSITE" id="PS50097"/>
    </source>
</evidence>
<accession>A0A812CPT7</accession>
<evidence type="ECO:0000256" key="1">
    <source>
        <dbReference type="ARBA" id="ARBA00022441"/>
    </source>
</evidence>
<dbReference type="Gene3D" id="1.25.40.420">
    <property type="match status" value="1"/>
</dbReference>
<evidence type="ECO:0000313" key="5">
    <source>
        <dbReference type="Proteomes" id="UP000597762"/>
    </source>
</evidence>
<dbReference type="SMART" id="SM00875">
    <property type="entry name" value="BACK"/>
    <property type="match status" value="1"/>
</dbReference>
<dbReference type="PROSITE" id="PS50097">
    <property type="entry name" value="BTB"/>
    <property type="match status" value="1"/>
</dbReference>
<reference evidence="4" key="1">
    <citation type="submission" date="2021-01" db="EMBL/GenBank/DDBJ databases">
        <authorList>
            <person name="Li R."/>
            <person name="Bekaert M."/>
        </authorList>
    </citation>
    <scope>NUCLEOTIDE SEQUENCE</scope>
    <source>
        <strain evidence="4">Farmed</strain>
    </source>
</reference>
<dbReference type="Gene3D" id="3.30.710.10">
    <property type="entry name" value="Potassium Channel Kv1.1, Chain A"/>
    <property type="match status" value="1"/>
</dbReference>
<dbReference type="FunFam" id="1.25.40.420:FF:000001">
    <property type="entry name" value="Kelch-like family member 12"/>
    <property type="match status" value="1"/>
</dbReference>
<feature type="domain" description="BTB" evidence="3">
    <location>
        <begin position="26"/>
        <end position="93"/>
    </location>
</feature>
<dbReference type="PANTHER" id="PTHR45632">
    <property type="entry name" value="LD33804P"/>
    <property type="match status" value="1"/>
</dbReference>
<dbReference type="PANTHER" id="PTHR45632:SF5">
    <property type="entry name" value="KELCH-LIKE PROTEIN 22"/>
    <property type="match status" value="1"/>
</dbReference>
<dbReference type="Proteomes" id="UP000597762">
    <property type="component" value="Unassembled WGS sequence"/>
</dbReference>
<keyword evidence="2" id="KW-0677">Repeat</keyword>
<dbReference type="SMART" id="SM00225">
    <property type="entry name" value="BTB"/>
    <property type="match status" value="1"/>
</dbReference>
<evidence type="ECO:0000313" key="4">
    <source>
        <dbReference type="EMBL" id="CAE1275449.1"/>
    </source>
</evidence>
<dbReference type="InterPro" id="IPR011333">
    <property type="entry name" value="SKP1/BTB/POZ_sf"/>
</dbReference>
<dbReference type="OrthoDB" id="19132at2759"/>
<keyword evidence="1" id="KW-0880">Kelch repeat</keyword>
<dbReference type="InterPro" id="IPR000210">
    <property type="entry name" value="BTB/POZ_dom"/>
</dbReference>
<comment type="caution">
    <text evidence="4">The sequence shown here is derived from an EMBL/GenBank/DDBJ whole genome shotgun (WGS) entry which is preliminary data.</text>
</comment>